<dbReference type="InterPro" id="IPR008969">
    <property type="entry name" value="CarboxyPept-like_regulatory"/>
</dbReference>
<reference evidence="3 4" key="1">
    <citation type="submission" date="2019-01" db="EMBL/GenBank/DDBJ databases">
        <title>Lacibacter sp. strain TTM-7.</title>
        <authorList>
            <person name="Chen W.-M."/>
        </authorList>
    </citation>
    <scope>NUCLEOTIDE SEQUENCE [LARGE SCALE GENOMIC DNA]</scope>
    <source>
        <strain evidence="3 4">TTM-7</strain>
    </source>
</reference>
<evidence type="ECO:0000259" key="2">
    <source>
        <dbReference type="Pfam" id="PF07715"/>
    </source>
</evidence>
<sequence length="827" mass="94570">MKATKTCIFLLLLVLTSVSYAQKKTATVTGKVLDENENPLSKVSVTILGRSSGVTSNDSGYFSIKVPAEKAFALIFTYTSYRSEQRNFFLNENEKENIVLRLERGSTELQEITVKDDRIRTQASGYRINPKNALLLPSATGGVEGLIKIFTNSNNELSSQYSVRGGNYDENLIYVNDFEVYRPYLVRQGQQEGLSFINAEMVRNLNFYNGGFQARFGDKMSSVLDIQYKQPKKFGGSAYVSLLEQGLHFEGGSKDEKVSFVIGGRNRSNQNLLSSQQTKGNYVPSSNDVQGYITYQPNSKWQFEAMMNYSRTQFKLTPEYSSQTASVFSPFFTANLGLDIYFAGGERDRYSTAMAGIATTYQPTKNLKLKWMLSHFSNNEEESFDIQGAYLFGERDFDRSRATFGLIVNPLGAGVFQNFARNRLNIATQNATHKGSLSKGKHFFQWGHSLERQTINDQLNEWELTDSAGYTLPFNPNQLQLSKVIKSKADLTFFRTNGYVQDNYILNDSMNMILQVGVRYNYNTLNNEVLVQPRVQFSMQPLNGKDIVFRAAAGAYHQPPFYRELRRYDGSVNEAVKAQKSWQVVAGIDYNFKGWGNRPFKLQAEAYYKHMYDIVPYDVDNVRIRYFGSNSAKAYATGIEARLFGELVKDAESWLSIGLMRTRENLDNDQWYNYKLDSLNRPIDSTLVQGGWIRRPTDRFLSVGLFYQDYLSTNKNFKFSMSGLYGTNLPYNIPNSVKYRNALTIDPYIRVDFGFSALLLDGEKSKRRSRNPFREFNNIWASLEVFNVIDRPNTISYLLIKDFSNTIFSIPNRLTPRLVNFKIVARW</sequence>
<dbReference type="EMBL" id="SDHW01000001">
    <property type="protein sequence ID" value="RXK62743.1"/>
    <property type="molecule type" value="Genomic_DNA"/>
</dbReference>
<name>A0A4Q1CNR7_9BACT</name>
<dbReference type="RefSeq" id="WP_129130113.1">
    <property type="nucleotide sequence ID" value="NZ_SDHW01000001.1"/>
</dbReference>
<dbReference type="InterPro" id="IPR012910">
    <property type="entry name" value="Plug_dom"/>
</dbReference>
<keyword evidence="4" id="KW-1185">Reference proteome</keyword>
<dbReference type="Gene3D" id="2.60.40.1120">
    <property type="entry name" value="Carboxypeptidase-like, regulatory domain"/>
    <property type="match status" value="1"/>
</dbReference>
<dbReference type="Proteomes" id="UP000290204">
    <property type="component" value="Unassembled WGS sequence"/>
</dbReference>
<gene>
    <name evidence="3" type="ORF">ESA94_07025</name>
</gene>
<protein>
    <submittedName>
        <fullName evidence="3">TonB-dependent receptor</fullName>
    </submittedName>
</protein>
<keyword evidence="1" id="KW-0732">Signal</keyword>
<dbReference type="SUPFAM" id="SSF56935">
    <property type="entry name" value="Porins"/>
    <property type="match status" value="1"/>
</dbReference>
<feature type="chain" id="PRO_5020756793" evidence="1">
    <location>
        <begin position="22"/>
        <end position="827"/>
    </location>
</feature>
<evidence type="ECO:0000313" key="3">
    <source>
        <dbReference type="EMBL" id="RXK62743.1"/>
    </source>
</evidence>
<evidence type="ECO:0000313" key="4">
    <source>
        <dbReference type="Proteomes" id="UP000290204"/>
    </source>
</evidence>
<dbReference type="OrthoDB" id="1108759at2"/>
<organism evidence="3 4">
    <name type="scientific">Lacibacter luteus</name>
    <dbReference type="NCBI Taxonomy" id="2508719"/>
    <lineage>
        <taxon>Bacteria</taxon>
        <taxon>Pseudomonadati</taxon>
        <taxon>Bacteroidota</taxon>
        <taxon>Chitinophagia</taxon>
        <taxon>Chitinophagales</taxon>
        <taxon>Chitinophagaceae</taxon>
        <taxon>Lacibacter</taxon>
    </lineage>
</organism>
<feature type="domain" description="TonB-dependent receptor plug" evidence="2">
    <location>
        <begin position="140"/>
        <end position="218"/>
    </location>
</feature>
<feature type="signal peptide" evidence="1">
    <location>
        <begin position="1"/>
        <end position="21"/>
    </location>
</feature>
<accession>A0A4Q1CNR7</accession>
<evidence type="ECO:0000256" key="1">
    <source>
        <dbReference type="SAM" id="SignalP"/>
    </source>
</evidence>
<dbReference type="Pfam" id="PF13715">
    <property type="entry name" value="CarbopepD_reg_2"/>
    <property type="match status" value="1"/>
</dbReference>
<dbReference type="Pfam" id="PF07715">
    <property type="entry name" value="Plug"/>
    <property type="match status" value="1"/>
</dbReference>
<dbReference type="SUPFAM" id="SSF49464">
    <property type="entry name" value="Carboxypeptidase regulatory domain-like"/>
    <property type="match status" value="1"/>
</dbReference>
<comment type="caution">
    <text evidence="3">The sequence shown here is derived from an EMBL/GenBank/DDBJ whole genome shotgun (WGS) entry which is preliminary data.</text>
</comment>
<dbReference type="AlphaFoldDB" id="A0A4Q1CNR7"/>
<keyword evidence="3" id="KW-0675">Receptor</keyword>
<proteinExistence type="predicted"/>